<name>X1EGN9_9ZZZZ</name>
<dbReference type="Pfam" id="PF02567">
    <property type="entry name" value="PhzC-PhzF"/>
    <property type="match status" value="1"/>
</dbReference>
<feature type="non-terminal residue" evidence="1">
    <location>
        <position position="275"/>
    </location>
</feature>
<reference evidence="1" key="1">
    <citation type="journal article" date="2014" name="Front. Microbiol.">
        <title>High frequency of phylogenetically diverse reductive dehalogenase-homologous genes in deep subseafloor sedimentary metagenomes.</title>
        <authorList>
            <person name="Kawai M."/>
            <person name="Futagami T."/>
            <person name="Toyoda A."/>
            <person name="Takaki Y."/>
            <person name="Nishi S."/>
            <person name="Hori S."/>
            <person name="Arai W."/>
            <person name="Tsubouchi T."/>
            <person name="Morono Y."/>
            <person name="Uchiyama I."/>
            <person name="Ito T."/>
            <person name="Fujiyama A."/>
            <person name="Inagaki F."/>
            <person name="Takami H."/>
        </authorList>
    </citation>
    <scope>NUCLEOTIDE SEQUENCE</scope>
    <source>
        <strain evidence="1">Expedition CK06-06</strain>
    </source>
</reference>
<organism evidence="1">
    <name type="scientific">marine sediment metagenome</name>
    <dbReference type="NCBI Taxonomy" id="412755"/>
    <lineage>
        <taxon>unclassified sequences</taxon>
        <taxon>metagenomes</taxon>
        <taxon>ecological metagenomes</taxon>
    </lineage>
</organism>
<dbReference type="AlphaFoldDB" id="X1EGN9"/>
<dbReference type="PANTHER" id="PTHR13774">
    <property type="entry name" value="PHENAZINE BIOSYNTHESIS PROTEIN"/>
    <property type="match status" value="1"/>
</dbReference>
<dbReference type="InterPro" id="IPR003719">
    <property type="entry name" value="Phenazine_PhzF-like"/>
</dbReference>
<comment type="caution">
    <text evidence="1">The sequence shown here is derived from an EMBL/GenBank/DDBJ whole genome shotgun (WGS) entry which is preliminary data.</text>
</comment>
<dbReference type="EMBL" id="BARU01002968">
    <property type="protein sequence ID" value="GAH19505.1"/>
    <property type="molecule type" value="Genomic_DNA"/>
</dbReference>
<dbReference type="SUPFAM" id="SSF54506">
    <property type="entry name" value="Diaminopimelate epimerase-like"/>
    <property type="match status" value="1"/>
</dbReference>
<evidence type="ECO:0008006" key="2">
    <source>
        <dbReference type="Google" id="ProtNLM"/>
    </source>
</evidence>
<dbReference type="GO" id="GO:0016853">
    <property type="term" value="F:isomerase activity"/>
    <property type="evidence" value="ECO:0007669"/>
    <property type="project" value="TreeGrafter"/>
</dbReference>
<dbReference type="GO" id="GO:0005737">
    <property type="term" value="C:cytoplasm"/>
    <property type="evidence" value="ECO:0007669"/>
    <property type="project" value="TreeGrafter"/>
</dbReference>
<gene>
    <name evidence="1" type="ORF">S03H2_06685</name>
</gene>
<dbReference type="PIRSF" id="PIRSF016184">
    <property type="entry name" value="PhzC_PhzF"/>
    <property type="match status" value="1"/>
</dbReference>
<dbReference type="NCBIfam" id="TIGR00654">
    <property type="entry name" value="PhzF_family"/>
    <property type="match status" value="1"/>
</dbReference>
<proteinExistence type="predicted"/>
<protein>
    <recommendedName>
        <fullName evidence="2">Phenazine biosynthesis protein PhzF family</fullName>
    </recommendedName>
</protein>
<accession>X1EGN9</accession>
<evidence type="ECO:0000313" key="1">
    <source>
        <dbReference type="EMBL" id="GAH19505.1"/>
    </source>
</evidence>
<dbReference type="Gene3D" id="3.10.310.10">
    <property type="entry name" value="Diaminopimelate Epimerase, Chain A, domain 1"/>
    <property type="match status" value="2"/>
</dbReference>
<sequence>MSAFTSIPYAGNSVWVILEANELSDAEMKRLASTLDPGADVAFILTDNTSEADICLKFYNGSSELNFSGHAAVASYYALSDEKMLPFKEPETEIRQRTKVGIQVVKLRTQENKVNRVTMSLSKPNFMEIDINPLHVARFLGLTVKEISGSGLPLEVISTGFFDLIVPLKSINDIRNINPNFSLMDSFCTRLGIQGVAAFCREVFDTADIAFMRHFAPALGINEEPLSAAAAGSLGCYFLRHQLAKTTDNFIRMIIEQGDLQHKSARVYVHIESTR</sequence>